<dbReference type="RefSeq" id="WP_382403638.1">
    <property type="nucleotide sequence ID" value="NZ_JBHSWH010000001.1"/>
</dbReference>
<name>A0ABW2AJZ2_9MICO</name>
<evidence type="ECO:0000313" key="1">
    <source>
        <dbReference type="EMBL" id="MFC6706965.1"/>
    </source>
</evidence>
<dbReference type="Proteomes" id="UP001596298">
    <property type="component" value="Unassembled WGS sequence"/>
</dbReference>
<reference evidence="2" key="1">
    <citation type="journal article" date="2019" name="Int. J. Syst. Evol. Microbiol.">
        <title>The Global Catalogue of Microorganisms (GCM) 10K type strain sequencing project: providing services to taxonomists for standard genome sequencing and annotation.</title>
        <authorList>
            <consortium name="The Broad Institute Genomics Platform"/>
            <consortium name="The Broad Institute Genome Sequencing Center for Infectious Disease"/>
            <person name="Wu L."/>
            <person name="Ma J."/>
        </authorList>
    </citation>
    <scope>NUCLEOTIDE SEQUENCE [LARGE SCALE GENOMIC DNA]</scope>
    <source>
        <strain evidence="2">CCUG 58127</strain>
    </source>
</reference>
<evidence type="ECO:0008006" key="3">
    <source>
        <dbReference type="Google" id="ProtNLM"/>
    </source>
</evidence>
<organism evidence="1 2">
    <name type="scientific">Flexivirga alba</name>
    <dbReference type="NCBI Taxonomy" id="702742"/>
    <lineage>
        <taxon>Bacteria</taxon>
        <taxon>Bacillati</taxon>
        <taxon>Actinomycetota</taxon>
        <taxon>Actinomycetes</taxon>
        <taxon>Micrococcales</taxon>
        <taxon>Dermacoccaceae</taxon>
        <taxon>Flexivirga</taxon>
    </lineage>
</organism>
<sequence length="73" mass="7147">MLVLVVGFGSLAGSVLKAVLRSAIIQTVVMPEELVGANAAYAAIEGMGTDVGPLLGGVLLALLGASRGLGSLP</sequence>
<keyword evidence="2" id="KW-1185">Reference proteome</keyword>
<comment type="caution">
    <text evidence="1">The sequence shown here is derived from an EMBL/GenBank/DDBJ whole genome shotgun (WGS) entry which is preliminary data.</text>
</comment>
<proteinExistence type="predicted"/>
<evidence type="ECO:0000313" key="2">
    <source>
        <dbReference type="Proteomes" id="UP001596298"/>
    </source>
</evidence>
<protein>
    <recommendedName>
        <fullName evidence="3">Major facilitator superfamily (MFS) profile domain-containing protein</fullName>
    </recommendedName>
</protein>
<gene>
    <name evidence="1" type="ORF">ACFQDH_17310</name>
</gene>
<dbReference type="EMBL" id="JBHSWH010000001">
    <property type="protein sequence ID" value="MFC6706965.1"/>
    <property type="molecule type" value="Genomic_DNA"/>
</dbReference>
<accession>A0ABW2AJZ2</accession>